<name>Q3TZV9_MOUSE</name>
<organism evidence="1">
    <name type="scientific">Mus musculus</name>
    <name type="common">Mouse</name>
    <dbReference type="NCBI Taxonomy" id="10090"/>
    <lineage>
        <taxon>Eukaryota</taxon>
        <taxon>Metazoa</taxon>
        <taxon>Chordata</taxon>
        <taxon>Craniata</taxon>
        <taxon>Vertebrata</taxon>
        <taxon>Euteleostomi</taxon>
        <taxon>Mammalia</taxon>
        <taxon>Eutheria</taxon>
        <taxon>Euarchontoglires</taxon>
        <taxon>Glires</taxon>
        <taxon>Rodentia</taxon>
        <taxon>Myomorpha</taxon>
        <taxon>Muroidea</taxon>
        <taxon>Muridae</taxon>
        <taxon>Murinae</taxon>
        <taxon>Mus</taxon>
        <taxon>Mus</taxon>
    </lineage>
</organism>
<evidence type="ECO:0000313" key="1">
    <source>
        <dbReference type="EMBL" id="BAE34098.1"/>
    </source>
</evidence>
<reference evidence="1" key="7">
    <citation type="journal article" date="2005" name="Science">
        <title>The Transcriptional Landscape of the Mammalian Genome.</title>
        <authorList>
            <consortium name="The FANTOM Consortium"/>
            <consortium name="Riken Genome Exploration Research Group and Genome Science Group (Genome Network Project Core Group)"/>
        </authorList>
    </citation>
    <scope>NUCLEOTIDE SEQUENCE</scope>
    <source>
        <strain evidence="1">NOD</strain>
        <tissue evidence="1">Activated spleen</tissue>
    </source>
</reference>
<reference evidence="1" key="3">
    <citation type="journal article" date="2000" name="Genome Res.">
        <title>RIKEN integrated sequence analysis (RISA) system--384-format sequencing pipeline with 384 multicapillary sequencer.</title>
        <authorList>
            <person name="Shibata K."/>
            <person name="Itoh M."/>
            <person name="Aizawa K."/>
            <person name="Nagaoka S."/>
            <person name="Sasaki N."/>
            <person name="Carninci P."/>
            <person name="Konno H."/>
            <person name="Akiyama J."/>
            <person name="Nishi K."/>
            <person name="Kitsunai T."/>
            <person name="Tashiro H."/>
            <person name="Itoh M."/>
            <person name="Sumi N."/>
            <person name="Ishii Y."/>
            <person name="Nakamura S."/>
            <person name="Hazama M."/>
            <person name="Nishine T."/>
            <person name="Harada A."/>
            <person name="Yamamoto R."/>
            <person name="Matsumoto H."/>
            <person name="Sakaguchi S."/>
            <person name="Ikegami T."/>
            <person name="Kashiwagi K."/>
            <person name="Fujiwake S."/>
            <person name="Inoue K."/>
            <person name="Togawa Y."/>
            <person name="Izawa M."/>
            <person name="Ohara E."/>
            <person name="Watahiki M."/>
            <person name="Yoneda Y."/>
            <person name="Ishikawa T."/>
            <person name="Ozawa K."/>
            <person name="Tanaka T."/>
            <person name="Matsuura S."/>
            <person name="Kawai J."/>
            <person name="Okazaki Y."/>
            <person name="Muramatsu M."/>
            <person name="Inoue Y."/>
            <person name="Kira A."/>
            <person name="Hayashizaki Y."/>
        </authorList>
    </citation>
    <scope>NUCLEOTIDE SEQUENCE</scope>
    <source>
        <strain evidence="1">NOD</strain>
        <tissue evidence="1">Activated spleen</tissue>
    </source>
</reference>
<dbReference type="AlphaFoldDB" id="Q3TZV9"/>
<protein>
    <submittedName>
        <fullName evidence="1">Uncharacterized protein</fullName>
    </submittedName>
</protein>
<proteinExistence type="evidence at transcript level"/>
<reference evidence="1" key="2">
    <citation type="journal article" date="2000" name="Genome Res.">
        <title>Normalization and subtraction of cap-trapper-selected cDNAs to prepare full-length cDNA libraries for rapid discovery of new genes.</title>
        <authorList>
            <person name="Carninci P."/>
            <person name="Shibata Y."/>
            <person name="Hayatsu N."/>
            <person name="Sugahara Y."/>
            <person name="Shibata K."/>
            <person name="Itoh M."/>
            <person name="Konno H."/>
            <person name="Okazaki Y."/>
            <person name="Muramatsu M."/>
            <person name="Hayashizaki Y."/>
        </authorList>
    </citation>
    <scope>NUCLEOTIDE SEQUENCE</scope>
    <source>
        <strain evidence="1">NOD</strain>
        <tissue evidence="1">Activated spleen</tissue>
    </source>
</reference>
<reference evidence="1" key="6">
    <citation type="submission" date="2004-03" db="EMBL/GenBank/DDBJ databases">
        <authorList>
            <person name="Arakawa T."/>
            <person name="Carninci P."/>
            <person name="Fukuda S."/>
            <person name="Hashizume W."/>
            <person name="Hayashida K."/>
            <person name="Hori F."/>
            <person name="Iida J."/>
            <person name="Imamura K."/>
            <person name="Imotani K."/>
            <person name="Itoh M."/>
            <person name="Kanagawa S."/>
            <person name="Kawai J."/>
            <person name="Kojima M."/>
            <person name="Konno H."/>
            <person name="Murata M."/>
            <person name="Nakamura M."/>
            <person name="Ninomiya N."/>
            <person name="Nishiyori H."/>
            <person name="Nomura K."/>
            <person name="Ohno M."/>
            <person name="Sakazume N."/>
            <person name="Sano H."/>
            <person name="Sasaki D."/>
            <person name="Shibata K."/>
            <person name="Shiraki T."/>
            <person name="Tagami M."/>
            <person name="Tagami Y."/>
            <person name="Waki K."/>
            <person name="Watahiki A."/>
            <person name="Muramatsu M."/>
            <person name="Hayashizaki Y."/>
        </authorList>
    </citation>
    <scope>NUCLEOTIDE SEQUENCE</scope>
    <source>
        <strain evidence="1">NOD</strain>
        <tissue evidence="1">Activated spleen</tissue>
    </source>
</reference>
<sequence length="112" mass="12493">MPVHSGCSMNICVIYLLMNHWTIGPKLLFPPHLFPCLLHSRFSDSLCRRTRMKMLKHASLGPCPEIRTCTSPNMQTSNQVLESLLTPCGQRQLNQAGVGWGRSRCAIARGEG</sequence>
<reference evidence="1" key="1">
    <citation type="journal article" date="1999" name="Methods Enzymol.">
        <title>High-efficiency full-length cDNA cloning.</title>
        <authorList>
            <person name="Carninci P."/>
            <person name="Hayashizaki Y."/>
        </authorList>
    </citation>
    <scope>NUCLEOTIDE SEQUENCE</scope>
    <source>
        <strain evidence="1">NOD</strain>
        <tissue evidence="1">Activated spleen</tissue>
    </source>
</reference>
<reference evidence="1" key="4">
    <citation type="journal article" date="2001" name="Nature">
        <title>Functional annotation of a full-length mouse cDNA collection.</title>
        <authorList>
            <consortium name="The RIKEN Genome Exploration Research Group Phase II Team and the FANTOM Consortium"/>
        </authorList>
    </citation>
    <scope>NUCLEOTIDE SEQUENCE</scope>
    <source>
        <strain evidence="1">NOD</strain>
        <tissue evidence="1">Activated spleen</tissue>
    </source>
</reference>
<dbReference type="EMBL" id="AK157486">
    <property type="protein sequence ID" value="BAE34098.1"/>
    <property type="molecule type" value="mRNA"/>
</dbReference>
<accession>Q3TZV9</accession>
<reference evidence="1" key="8">
    <citation type="journal article" date="2005" name="Science">
        <title>Antisense Transcription in the Mammalian Transcriptome.</title>
        <authorList>
            <consortium name="RIKEN Genome Exploration Research Group and Genome Science Group (Genome Network Project Core Group) and the FANTOM Consortium"/>
        </authorList>
    </citation>
    <scope>NUCLEOTIDE SEQUENCE</scope>
    <source>
        <strain evidence="1">NOD</strain>
        <tissue evidence="1">Activated spleen</tissue>
    </source>
</reference>
<reference evidence="1" key="5">
    <citation type="journal article" date="2002" name="Nature">
        <title>Analysis of the mouse transcriptome based on functional annotation of 60,770 full-length cDNAs.</title>
        <authorList>
            <consortium name="The FANTOM Consortium and the RIKEN Genome Exploration Research Group Phase I and II Team"/>
        </authorList>
    </citation>
    <scope>NUCLEOTIDE SEQUENCE</scope>
    <source>
        <strain evidence="1">NOD</strain>
        <tissue evidence="1">Activated spleen</tissue>
    </source>
</reference>